<accession>A0A7W5BVE3</accession>
<evidence type="ECO:0000313" key="2">
    <source>
        <dbReference type="EMBL" id="MBB3139855.1"/>
    </source>
</evidence>
<evidence type="ECO:0000313" key="3">
    <source>
        <dbReference type="Proteomes" id="UP000525987"/>
    </source>
</evidence>
<dbReference type="Proteomes" id="UP000525987">
    <property type="component" value="Unassembled WGS sequence"/>
</dbReference>
<feature type="region of interest" description="Disordered" evidence="1">
    <location>
        <begin position="1"/>
        <end position="23"/>
    </location>
</feature>
<feature type="compositionally biased region" description="Basic and acidic residues" evidence="1">
    <location>
        <begin position="1"/>
        <end position="11"/>
    </location>
</feature>
<evidence type="ECO:0000256" key="1">
    <source>
        <dbReference type="SAM" id="MobiDB-lite"/>
    </source>
</evidence>
<keyword evidence="3" id="KW-1185">Reference proteome</keyword>
<protein>
    <submittedName>
        <fullName evidence="2">Uncharacterized protein</fullName>
    </submittedName>
</protein>
<organism evidence="2 3">
    <name type="scientific">Halomonas organivorans</name>
    <dbReference type="NCBI Taxonomy" id="257772"/>
    <lineage>
        <taxon>Bacteria</taxon>
        <taxon>Pseudomonadati</taxon>
        <taxon>Pseudomonadota</taxon>
        <taxon>Gammaproteobacteria</taxon>
        <taxon>Oceanospirillales</taxon>
        <taxon>Halomonadaceae</taxon>
        <taxon>Halomonas</taxon>
    </lineage>
</organism>
<name>A0A7W5BVE3_9GAMM</name>
<dbReference type="RefSeq" id="WP_183386273.1">
    <property type="nucleotide sequence ID" value="NZ_JACHXM010000002.1"/>
</dbReference>
<proteinExistence type="predicted"/>
<dbReference type="AlphaFoldDB" id="A0A7W5BVE3"/>
<dbReference type="EMBL" id="JACHXM010000002">
    <property type="protein sequence ID" value="MBB3139855.1"/>
    <property type="molecule type" value="Genomic_DNA"/>
</dbReference>
<reference evidence="2 3" key="1">
    <citation type="submission" date="2020-08" db="EMBL/GenBank/DDBJ databases">
        <title>Genomic Encyclopedia of Type Strains, Phase III (KMG-III): the genomes of soil and plant-associated and newly described type strains.</title>
        <authorList>
            <person name="Whitman W."/>
        </authorList>
    </citation>
    <scope>NUCLEOTIDE SEQUENCE [LARGE SCALE GENOMIC DNA]</scope>
    <source>
        <strain evidence="2 3">CECT 5995</strain>
    </source>
</reference>
<comment type="caution">
    <text evidence="2">The sequence shown here is derived from an EMBL/GenBank/DDBJ whole genome shotgun (WGS) entry which is preliminary data.</text>
</comment>
<sequence length="188" mass="22367">MSDTDGKEIPKWPDSLPPPSEMTMLPPEHVIYRESLIEEEDIYNLVHDLFYFPEDKYFLYFEYASPVIPEGFDIEKLEHFGLALRKYENFFYRRPFGDDEPDRYSYIRLTAADIKYPWHQKLVDSGPMYGRVQIELMEWAKKDIELQRLKSMSSKNEDPLLLQPNFMGVGVDLKKVPSWLKRVFSKKV</sequence>
<gene>
    <name evidence="2" type="ORF">FHR96_000702</name>
</gene>